<gene>
    <name evidence="2" type="ORF">QE380_002930</name>
</gene>
<accession>A0ABU0UZJ5</accession>
<evidence type="ECO:0000313" key="2">
    <source>
        <dbReference type="EMBL" id="MDQ1210007.1"/>
    </source>
</evidence>
<proteinExistence type="predicted"/>
<name>A0ABU0UZJ5_ACIBI</name>
<keyword evidence="3" id="KW-1185">Reference proteome</keyword>
<sequence>MKKLILSIFSTIIFSNLAFATEADQSTISTEKTTPHFGVCLVNGIPSQQYVAIKRVKVAKGTYGSVQDLYPKLGKVA</sequence>
<feature type="chain" id="PRO_5045173924" evidence="1">
    <location>
        <begin position="21"/>
        <end position="77"/>
    </location>
</feature>
<keyword evidence="1" id="KW-0732">Signal</keyword>
<protein>
    <submittedName>
        <fullName evidence="2">Uncharacterized protein</fullName>
    </submittedName>
</protein>
<evidence type="ECO:0000313" key="3">
    <source>
        <dbReference type="Proteomes" id="UP001233360"/>
    </source>
</evidence>
<comment type="caution">
    <text evidence="2">The sequence shown here is derived from an EMBL/GenBank/DDBJ whole genome shotgun (WGS) entry which is preliminary data.</text>
</comment>
<dbReference type="EMBL" id="JAUTBK010000002">
    <property type="protein sequence ID" value="MDQ1210007.1"/>
    <property type="molecule type" value="Genomic_DNA"/>
</dbReference>
<organism evidence="2 3">
    <name type="scientific">Acinetobacter baylyi</name>
    <dbReference type="NCBI Taxonomy" id="202950"/>
    <lineage>
        <taxon>Bacteria</taxon>
        <taxon>Pseudomonadati</taxon>
        <taxon>Pseudomonadota</taxon>
        <taxon>Gammaproteobacteria</taxon>
        <taxon>Moraxellales</taxon>
        <taxon>Moraxellaceae</taxon>
        <taxon>Acinetobacter</taxon>
    </lineage>
</organism>
<dbReference type="Proteomes" id="UP001233360">
    <property type="component" value="Unassembled WGS sequence"/>
</dbReference>
<reference evidence="2 3" key="1">
    <citation type="submission" date="2023-07" db="EMBL/GenBank/DDBJ databases">
        <title>Functional and genomic diversity of the sorghum phyllosphere microbiome.</title>
        <authorList>
            <person name="Shade A."/>
        </authorList>
    </citation>
    <scope>NUCLEOTIDE SEQUENCE [LARGE SCALE GENOMIC DNA]</scope>
    <source>
        <strain evidence="2 3">SORGH_AS_0887</strain>
    </source>
</reference>
<evidence type="ECO:0000256" key="1">
    <source>
        <dbReference type="SAM" id="SignalP"/>
    </source>
</evidence>
<feature type="signal peptide" evidence="1">
    <location>
        <begin position="1"/>
        <end position="20"/>
    </location>
</feature>